<dbReference type="EMBL" id="CYXP01000009">
    <property type="protein sequence ID" value="CUN30098.1"/>
    <property type="molecule type" value="Genomic_DNA"/>
</dbReference>
<dbReference type="EMBL" id="WKNE01000007">
    <property type="protein sequence ID" value="MRZ55296.1"/>
    <property type="molecule type" value="Genomic_DNA"/>
</dbReference>
<dbReference type="Proteomes" id="UP000095591">
    <property type="component" value="Unassembled WGS sequence"/>
</dbReference>
<dbReference type="EMBL" id="WKMC01000004">
    <property type="protein sequence ID" value="MRZ50229.1"/>
    <property type="molecule type" value="Genomic_DNA"/>
</dbReference>
<dbReference type="RefSeq" id="WP_009016754.1">
    <property type="nucleotide sequence ID" value="NZ_CABMKT010000001.1"/>
</dbReference>
<reference evidence="4" key="3">
    <citation type="submission" date="2023-01" db="EMBL/GenBank/DDBJ databases">
        <title>Human gut microbiome strain richness.</title>
        <authorList>
            <person name="Chen-Liaw A."/>
        </authorList>
    </citation>
    <scope>NUCLEOTIDE SEQUENCE</scope>
    <source>
        <strain evidence="4">RTP21484st1_E5_RTP21484_190118</strain>
    </source>
</reference>
<proteinExistence type="predicted"/>
<feature type="chain" id="PRO_5043136254" evidence="1">
    <location>
        <begin position="20"/>
        <end position="266"/>
    </location>
</feature>
<sequence length="266" mass="28785">MKKISLLFLICGLFLVSSCIPTQTIKGDGNITTENIPVSEYDCLELEGGGMVVNYTQSDAPEGLEIKTDRNIFEKYEFNVENHKLKIRPKKEFRKHTNFRPTEFMVTANSRNLKKLAAAGSTHVNINSPLQAEEFEAGLAGSGIIQFHDTASFTNLKIEIAGSGDFVGHKVYCEELNGDMAGSNTIVLGGTVGIAEFSIAGSGTVRAFDCTMDELECKIAGSGDIEAFVVNKIKAEIAGSGSVKYKGDPQDIQKKVMGSGKIEKVE</sequence>
<keyword evidence="1" id="KW-0732">Signal</keyword>
<evidence type="ECO:0000259" key="2">
    <source>
        <dbReference type="Pfam" id="PF10988"/>
    </source>
</evidence>
<feature type="domain" description="Putative auto-transporter adhesin head GIN" evidence="2">
    <location>
        <begin position="41"/>
        <end position="249"/>
    </location>
</feature>
<dbReference type="Gene3D" id="2.160.20.120">
    <property type="match status" value="1"/>
</dbReference>
<evidence type="ECO:0000313" key="3">
    <source>
        <dbReference type="EMBL" id="CUN30098.1"/>
    </source>
</evidence>
<dbReference type="Proteomes" id="UP001210126">
    <property type="component" value="Unassembled WGS sequence"/>
</dbReference>
<reference evidence="3 7" key="1">
    <citation type="submission" date="2015-09" db="EMBL/GenBank/DDBJ databases">
        <authorList>
            <consortium name="Pathogen Informatics"/>
        </authorList>
    </citation>
    <scope>NUCLEOTIDE SEQUENCE [LARGE SCALE GENOMIC DNA]</scope>
    <source>
        <strain evidence="3 7">2789STDY5608872</strain>
    </source>
</reference>
<dbReference type="PROSITE" id="PS51257">
    <property type="entry name" value="PROKAR_LIPOPROTEIN"/>
    <property type="match status" value="1"/>
</dbReference>
<dbReference type="AlphaFoldDB" id="A0A173VVW6"/>
<name>A0A173VVW6_PARDI</name>
<feature type="signal peptide" evidence="1">
    <location>
        <begin position="1"/>
        <end position="19"/>
    </location>
</feature>
<dbReference type="EMBL" id="JAQMPJ010000009">
    <property type="protein sequence ID" value="MDB9005672.1"/>
    <property type="molecule type" value="Genomic_DNA"/>
</dbReference>
<dbReference type="InterPro" id="IPR021255">
    <property type="entry name" value="DUF2807"/>
</dbReference>
<evidence type="ECO:0000313" key="6">
    <source>
        <dbReference type="EMBL" id="MRZ55296.1"/>
    </source>
</evidence>
<evidence type="ECO:0000256" key="1">
    <source>
        <dbReference type="SAM" id="SignalP"/>
    </source>
</evidence>
<gene>
    <name evidence="3" type="ORF">ERS852429_03508</name>
    <name evidence="5" type="ORF">GKD66_08335</name>
    <name evidence="6" type="ORF">GKD68_11090</name>
    <name evidence="4" type="ORF">PN599_11735</name>
</gene>
<dbReference type="PANTHER" id="PTHR39200:SF1">
    <property type="entry name" value="AUTO-TRANSPORTER ADHESIN HEAD GIN DOMAIN-CONTAINING PROTEIN-RELATED"/>
    <property type="match status" value="1"/>
</dbReference>
<evidence type="ECO:0000313" key="5">
    <source>
        <dbReference type="EMBL" id="MRZ50229.1"/>
    </source>
</evidence>
<dbReference type="PANTHER" id="PTHR39200">
    <property type="entry name" value="HYPOTHETICAL EXPORTED PROTEIN"/>
    <property type="match status" value="1"/>
</dbReference>
<evidence type="ECO:0000313" key="8">
    <source>
        <dbReference type="Proteomes" id="UP000432516"/>
    </source>
</evidence>
<dbReference type="Proteomes" id="UP000432516">
    <property type="component" value="Unassembled WGS sequence"/>
</dbReference>
<organism evidence="3 7">
    <name type="scientific">Parabacteroides distasonis</name>
    <dbReference type="NCBI Taxonomy" id="823"/>
    <lineage>
        <taxon>Bacteria</taxon>
        <taxon>Pseudomonadati</taxon>
        <taxon>Bacteroidota</taxon>
        <taxon>Bacteroidia</taxon>
        <taxon>Bacteroidales</taxon>
        <taxon>Tannerellaceae</taxon>
        <taxon>Parabacteroides</taxon>
    </lineage>
</organism>
<reference evidence="8 9" key="2">
    <citation type="journal article" date="2019" name="Nat. Med.">
        <title>A library of human gut bacterial isolates paired with longitudinal multiomics data enables mechanistic microbiome research.</title>
        <authorList>
            <person name="Poyet M."/>
            <person name="Groussin M."/>
            <person name="Gibbons S.M."/>
            <person name="Avila-Pacheco J."/>
            <person name="Jiang X."/>
            <person name="Kearney S.M."/>
            <person name="Perrotta A.R."/>
            <person name="Berdy B."/>
            <person name="Zhao S."/>
            <person name="Lieberman T.D."/>
            <person name="Swanson P.K."/>
            <person name="Smith M."/>
            <person name="Roesemann S."/>
            <person name="Alexander J.E."/>
            <person name="Rich S.A."/>
            <person name="Livny J."/>
            <person name="Vlamakis H."/>
            <person name="Clish C."/>
            <person name="Bullock K."/>
            <person name="Deik A."/>
            <person name="Scott J."/>
            <person name="Pierce K.A."/>
            <person name="Xavier R.J."/>
            <person name="Alm E.J."/>
        </authorList>
    </citation>
    <scope>NUCLEOTIDE SEQUENCE [LARGE SCALE GENOMIC DNA]</scope>
    <source>
        <strain evidence="6 8">BIOML-A2</strain>
        <strain evidence="5 9">BIOML-A32</strain>
    </source>
</reference>
<dbReference type="Proteomes" id="UP000441358">
    <property type="component" value="Unassembled WGS sequence"/>
</dbReference>
<accession>A0A173VVW6</accession>
<protein>
    <submittedName>
        <fullName evidence="4">DUF2807 domain-containing protein</fullName>
    </submittedName>
    <submittedName>
        <fullName evidence="3">Protein of uncharacterized function (DUF2807)</fullName>
    </submittedName>
</protein>
<evidence type="ECO:0000313" key="9">
    <source>
        <dbReference type="Proteomes" id="UP000441358"/>
    </source>
</evidence>
<evidence type="ECO:0000313" key="7">
    <source>
        <dbReference type="Proteomes" id="UP000095591"/>
    </source>
</evidence>
<evidence type="ECO:0000313" key="4">
    <source>
        <dbReference type="EMBL" id="MDB9005672.1"/>
    </source>
</evidence>
<dbReference type="Pfam" id="PF10988">
    <property type="entry name" value="DUF2807"/>
    <property type="match status" value="1"/>
</dbReference>